<sequence length="276" mass="29634">MGAPRRPARGLLSLAGALLLPCVAGKLEGDGFSPATDGDWRGVKMHDILETTMGINEEGDVDALITGFDEYSERKRLGMNLGREKGDVIESTVAAAMKNLGNDSKPFAVLEVGAHFGDGTLRVVRAMLKQGGSRQGIIISFEANKGWASGCRTLVAYALAGHGVRVRHQSMVVKPQATVAAAAAVLEHFGLKHFSVVMLDHDHKRYLPDLKGLVSAGAIRAGGVVHADNAGRDAHTLRKYLAYVGGEGPFETRYEEISNPYPDRVAISQHKPREDL</sequence>
<dbReference type="PANTHER" id="PTHR43836:SF2">
    <property type="entry name" value="CATECHOL O-METHYLTRANSFERASE 1-RELATED"/>
    <property type="match status" value="1"/>
</dbReference>
<reference evidence="2" key="1">
    <citation type="submission" date="2021-01" db="EMBL/GenBank/DDBJ databases">
        <authorList>
            <person name="Corre E."/>
            <person name="Pelletier E."/>
            <person name="Niang G."/>
            <person name="Scheremetjew M."/>
            <person name="Finn R."/>
            <person name="Kale V."/>
            <person name="Holt S."/>
            <person name="Cochrane G."/>
            <person name="Meng A."/>
            <person name="Brown T."/>
            <person name="Cohen L."/>
        </authorList>
    </citation>
    <scope>NUCLEOTIDE SEQUENCE</scope>
    <source>
        <strain evidence="2">CCMP2222</strain>
    </source>
</reference>
<protein>
    <recommendedName>
        <fullName evidence="3">Catechol O-methyltransferase</fullName>
    </recommendedName>
</protein>
<gene>
    <name evidence="2" type="ORF">AAND1436_LOCUS7535</name>
</gene>
<dbReference type="AlphaFoldDB" id="A0A7S2F921"/>
<dbReference type="EMBL" id="HBGQ01015154">
    <property type="protein sequence ID" value="CAD9380210.1"/>
    <property type="molecule type" value="Transcribed_RNA"/>
</dbReference>
<accession>A0A7S2F921</accession>
<evidence type="ECO:0000313" key="2">
    <source>
        <dbReference type="EMBL" id="CAD9380210.1"/>
    </source>
</evidence>
<dbReference type="PANTHER" id="PTHR43836">
    <property type="entry name" value="CATECHOL O-METHYLTRANSFERASE 1-RELATED"/>
    <property type="match status" value="1"/>
</dbReference>
<feature type="signal peptide" evidence="1">
    <location>
        <begin position="1"/>
        <end position="25"/>
    </location>
</feature>
<keyword evidence="1" id="KW-0732">Signal</keyword>
<dbReference type="Gene3D" id="3.40.50.150">
    <property type="entry name" value="Vaccinia Virus protein VP39"/>
    <property type="match status" value="1"/>
</dbReference>
<dbReference type="SUPFAM" id="SSF53335">
    <property type="entry name" value="S-adenosyl-L-methionine-dependent methyltransferases"/>
    <property type="match status" value="1"/>
</dbReference>
<dbReference type="GO" id="GO:0008171">
    <property type="term" value="F:O-methyltransferase activity"/>
    <property type="evidence" value="ECO:0007669"/>
    <property type="project" value="TreeGrafter"/>
</dbReference>
<proteinExistence type="predicted"/>
<evidence type="ECO:0008006" key="3">
    <source>
        <dbReference type="Google" id="ProtNLM"/>
    </source>
</evidence>
<dbReference type="InterPro" id="IPR029063">
    <property type="entry name" value="SAM-dependent_MTases_sf"/>
</dbReference>
<organism evidence="2">
    <name type="scientific">Alexandrium andersonii</name>
    <dbReference type="NCBI Taxonomy" id="327968"/>
    <lineage>
        <taxon>Eukaryota</taxon>
        <taxon>Sar</taxon>
        <taxon>Alveolata</taxon>
        <taxon>Dinophyceae</taxon>
        <taxon>Gonyaulacales</taxon>
        <taxon>Pyrocystaceae</taxon>
        <taxon>Alexandrium</taxon>
    </lineage>
</organism>
<evidence type="ECO:0000256" key="1">
    <source>
        <dbReference type="SAM" id="SignalP"/>
    </source>
</evidence>
<name>A0A7S2F921_9DINO</name>
<feature type="chain" id="PRO_5030684075" description="Catechol O-methyltransferase" evidence="1">
    <location>
        <begin position="26"/>
        <end position="276"/>
    </location>
</feature>